<evidence type="ECO:0000313" key="4">
    <source>
        <dbReference type="EMBL" id="CUO85726.1"/>
    </source>
</evidence>
<dbReference type="Proteomes" id="UP000095725">
    <property type="component" value="Unassembled WGS sequence"/>
</dbReference>
<dbReference type="EMBL" id="QRUO01000002">
    <property type="protein sequence ID" value="RGR73842.1"/>
    <property type="molecule type" value="Genomic_DNA"/>
</dbReference>
<dbReference type="RefSeq" id="WP_005676360.1">
    <property type="nucleotide sequence ID" value="NZ_CABMOQ010000006.1"/>
</dbReference>
<dbReference type="SUPFAM" id="SSF47729">
    <property type="entry name" value="IHF-like DNA-binding proteins"/>
    <property type="match status" value="1"/>
</dbReference>
<organism evidence="4 13">
    <name type="scientific">Bacteroides caccae</name>
    <dbReference type="NCBI Taxonomy" id="47678"/>
    <lineage>
        <taxon>Bacteria</taxon>
        <taxon>Pseudomonadati</taxon>
        <taxon>Bacteroidota</taxon>
        <taxon>Bacteroidia</taxon>
        <taxon>Bacteroidales</taxon>
        <taxon>Bacteroidaceae</taxon>
        <taxon>Bacteroides</taxon>
    </lineage>
</organism>
<dbReference type="Proteomes" id="UP000095657">
    <property type="component" value="Unassembled WGS sequence"/>
</dbReference>
<proteinExistence type="predicted"/>
<dbReference type="AlphaFoldDB" id="A0A174IHP0"/>
<dbReference type="Proteomes" id="UP001170023">
    <property type="component" value="Unassembled WGS sequence"/>
</dbReference>
<dbReference type="Proteomes" id="UP000368418">
    <property type="component" value="Unassembled WGS sequence"/>
</dbReference>
<dbReference type="InterPro" id="IPR010992">
    <property type="entry name" value="IHF-like_DNA-bd_dom_sf"/>
</dbReference>
<evidence type="ECO:0000313" key="7">
    <source>
        <dbReference type="EMBL" id="KAA5491358.1"/>
    </source>
</evidence>
<reference evidence="13 14" key="1">
    <citation type="submission" date="2015-09" db="EMBL/GenBank/DDBJ databases">
        <authorList>
            <consortium name="Pathogen Informatics"/>
        </authorList>
    </citation>
    <scope>NUCLEOTIDE SEQUENCE [LARGE SCALE GENOMIC DNA]</scope>
    <source>
        <strain evidence="4 13">2789STDY5834880</strain>
        <strain evidence="5 14">2789STDY5834946</strain>
    </source>
</reference>
<evidence type="ECO:0000313" key="15">
    <source>
        <dbReference type="Proteomes" id="UP000283512"/>
    </source>
</evidence>
<dbReference type="Proteomes" id="UP000283512">
    <property type="component" value="Unassembled WGS sequence"/>
</dbReference>
<evidence type="ECO:0000256" key="1">
    <source>
        <dbReference type="ARBA" id="ARBA00023125"/>
    </source>
</evidence>
<dbReference type="InterPro" id="IPR041607">
    <property type="entry name" value="HU-HIG"/>
</dbReference>
<reference evidence="15 16" key="2">
    <citation type="submission" date="2018-08" db="EMBL/GenBank/DDBJ databases">
        <title>A genome reference for cultivated species of the human gut microbiota.</title>
        <authorList>
            <person name="Zou Y."/>
            <person name="Xue W."/>
            <person name="Luo G."/>
        </authorList>
    </citation>
    <scope>NUCLEOTIDE SEQUENCE [LARGE SCALE GENOMIC DNA]</scope>
    <source>
        <strain evidence="10 16">AF24-29LB</strain>
        <strain evidence="12 15">AM16-49B</strain>
        <strain evidence="11 17">OF02-6LB</strain>
    </source>
</reference>
<accession>A0A174IHP0</accession>
<evidence type="ECO:0000313" key="5">
    <source>
        <dbReference type="EMBL" id="CUQ55761.1"/>
    </source>
</evidence>
<dbReference type="Proteomes" id="UP000475905">
    <property type="component" value="Unassembled WGS sequence"/>
</dbReference>
<reference evidence="18 19" key="3">
    <citation type="journal article" date="2019" name="Nat. Med.">
        <title>A library of human gut bacterial isolates paired with longitudinal multiomics data enables mechanistic microbiome research.</title>
        <authorList>
            <person name="Poyet M."/>
            <person name="Groussin M."/>
            <person name="Gibbons S.M."/>
            <person name="Avila-Pacheco J."/>
            <person name="Jiang X."/>
            <person name="Kearney S.M."/>
            <person name="Perrotta A.R."/>
            <person name="Berdy B."/>
            <person name="Zhao S."/>
            <person name="Lieberman T.D."/>
            <person name="Swanson P.K."/>
            <person name="Smith M."/>
            <person name="Roesemann S."/>
            <person name="Alexander J.E."/>
            <person name="Rich S.A."/>
            <person name="Livny J."/>
            <person name="Vlamakis H."/>
            <person name="Clish C."/>
            <person name="Bullock K."/>
            <person name="Deik A."/>
            <person name="Scott J."/>
            <person name="Pierce K.A."/>
            <person name="Xavier R.J."/>
            <person name="Alm E.J."/>
        </authorList>
    </citation>
    <scope>NUCLEOTIDE SEQUENCE [LARGE SCALE GENOMIC DNA]</scope>
    <source>
        <strain evidence="8 18">BIOML-A19</strain>
        <strain evidence="7 20">BIOML-A21</strain>
        <strain evidence="6 19">BIOML-A31</strain>
    </source>
</reference>
<dbReference type="EMBL" id="VVYP01000015">
    <property type="protein sequence ID" value="KAA5462716.1"/>
    <property type="molecule type" value="Genomic_DNA"/>
</dbReference>
<dbReference type="EMBL" id="QRKD01000009">
    <property type="protein sequence ID" value="RHH89912.1"/>
    <property type="molecule type" value="Genomic_DNA"/>
</dbReference>
<evidence type="ECO:0000313" key="11">
    <source>
        <dbReference type="EMBL" id="RGY22923.1"/>
    </source>
</evidence>
<sequence>MATVTVVRYKRRKRIGDEKSPMVYALKLKSGEAKIYSIETLAREIESIGSLSVEDVSHVMKSFVRAMKKVLVAGDKVKVDGLGIFYTTLTCPGVEQEKDCTVKNISRVNLRFKVDNSLRLANDSTATTRGGENNVSFELYTEKKAASEGEGGGSGSEEPGKGEGGSGGGVTPDPSI</sequence>
<evidence type="ECO:0000313" key="9">
    <source>
        <dbReference type="EMBL" id="MDO6356181.1"/>
    </source>
</evidence>
<dbReference type="EMBL" id="JAUONL010000001">
    <property type="protein sequence ID" value="MDO6356181.1"/>
    <property type="molecule type" value="Genomic_DNA"/>
</dbReference>
<evidence type="ECO:0000313" key="14">
    <source>
        <dbReference type="Proteomes" id="UP000095725"/>
    </source>
</evidence>
<dbReference type="Proteomes" id="UP000284431">
    <property type="component" value="Unassembled WGS sequence"/>
</dbReference>
<evidence type="ECO:0000313" key="12">
    <source>
        <dbReference type="EMBL" id="RHH89912.1"/>
    </source>
</evidence>
<feature type="compositionally biased region" description="Polar residues" evidence="2">
    <location>
        <begin position="124"/>
        <end position="136"/>
    </location>
</feature>
<dbReference type="EMBL" id="VVYF01000011">
    <property type="protein sequence ID" value="KAA5491358.1"/>
    <property type="molecule type" value="Genomic_DNA"/>
</dbReference>
<name>A0A174IHP0_9BACE</name>
<evidence type="ECO:0000313" key="6">
    <source>
        <dbReference type="EMBL" id="KAA5462716.1"/>
    </source>
</evidence>
<feature type="domain" description="HU" evidence="3">
    <location>
        <begin position="10"/>
        <end position="124"/>
    </location>
</feature>
<dbReference type="EMBL" id="CZBL01000037">
    <property type="protein sequence ID" value="CUQ55761.1"/>
    <property type="molecule type" value="Genomic_DNA"/>
</dbReference>
<evidence type="ECO:0000313" key="18">
    <source>
        <dbReference type="Proteomes" id="UP000368418"/>
    </source>
</evidence>
<keyword evidence="1 4" id="KW-0238">DNA-binding</keyword>
<dbReference type="Proteomes" id="UP000284205">
    <property type="component" value="Unassembled WGS sequence"/>
</dbReference>
<dbReference type="Proteomes" id="UP000491168">
    <property type="component" value="Unassembled WGS sequence"/>
</dbReference>
<dbReference type="KEGG" id="bcac:CGC64_11545"/>
<evidence type="ECO:0000256" key="2">
    <source>
        <dbReference type="SAM" id="MobiDB-lite"/>
    </source>
</evidence>
<feature type="region of interest" description="Disordered" evidence="2">
    <location>
        <begin position="124"/>
        <end position="176"/>
    </location>
</feature>
<dbReference type="GeneID" id="75114078"/>
<evidence type="ECO:0000313" key="13">
    <source>
        <dbReference type="Proteomes" id="UP000095657"/>
    </source>
</evidence>
<gene>
    <name evidence="12" type="ORF">DW190_11370</name>
    <name evidence="10" type="ORF">DWY26_03590</name>
    <name evidence="11" type="ORF">DXA49_18310</name>
    <name evidence="4" type="ORF">ERS852494_00915</name>
    <name evidence="5" type="ORF">ERS852558_04553</name>
    <name evidence="8" type="ORF">F2Y31_05615</name>
    <name evidence="7" type="ORF">F2Y35_12485</name>
    <name evidence="6" type="ORF">F2Y36_12515</name>
    <name evidence="9" type="ORF">Q4469_00440</name>
</gene>
<evidence type="ECO:0000313" key="19">
    <source>
        <dbReference type="Proteomes" id="UP000475905"/>
    </source>
</evidence>
<dbReference type="EMBL" id="VVYD01000003">
    <property type="protein sequence ID" value="KAA5501619.1"/>
    <property type="molecule type" value="Genomic_DNA"/>
</dbReference>
<evidence type="ECO:0000313" key="8">
    <source>
        <dbReference type="EMBL" id="KAA5501619.1"/>
    </source>
</evidence>
<evidence type="ECO:0000313" key="17">
    <source>
        <dbReference type="Proteomes" id="UP000284431"/>
    </source>
</evidence>
<evidence type="ECO:0000313" key="16">
    <source>
        <dbReference type="Proteomes" id="UP000284205"/>
    </source>
</evidence>
<evidence type="ECO:0000313" key="10">
    <source>
        <dbReference type="EMBL" id="RGR73842.1"/>
    </source>
</evidence>
<dbReference type="EMBL" id="CZAI01000002">
    <property type="protein sequence ID" value="CUO85726.1"/>
    <property type="molecule type" value="Genomic_DNA"/>
</dbReference>
<reference evidence="9" key="4">
    <citation type="submission" date="2023-07" db="EMBL/GenBank/DDBJ databases">
        <title>Whole Genome Sequencing of Colonoscopy isolates.</title>
        <authorList>
            <person name="Surve S.V."/>
            <person name="Valls R.A."/>
            <person name="Barrak K.E."/>
            <person name="Gardner T.B."/>
            <person name="O'Toole G.A."/>
        </authorList>
    </citation>
    <scope>NUCLEOTIDE SEQUENCE</scope>
    <source>
        <strain evidence="9">GP0119</strain>
    </source>
</reference>
<dbReference type="GO" id="GO:0003677">
    <property type="term" value="F:DNA binding"/>
    <property type="evidence" value="ECO:0007669"/>
    <property type="project" value="UniProtKB-KW"/>
</dbReference>
<evidence type="ECO:0000313" key="20">
    <source>
        <dbReference type="Proteomes" id="UP000491168"/>
    </source>
</evidence>
<evidence type="ECO:0000259" key="3">
    <source>
        <dbReference type="Pfam" id="PF18291"/>
    </source>
</evidence>
<protein>
    <submittedName>
        <fullName evidence="4 6">DNA-binding protein</fullName>
    </submittedName>
</protein>
<dbReference type="EMBL" id="QSCS01000034">
    <property type="protein sequence ID" value="RGY22923.1"/>
    <property type="molecule type" value="Genomic_DNA"/>
</dbReference>
<dbReference type="Pfam" id="PF18291">
    <property type="entry name" value="HU-HIG"/>
    <property type="match status" value="1"/>
</dbReference>